<sequence>MLQPATGFLRGYTHTLNPYVGCAFGCAYCYVRRMPVALFRGRPWGAWLEIKEGAAALLVRELRAAKRKGPVTIFMSSATDPYQPAEFRERVTRCLLAAMLEEPPDVLFVQTRSPLVVRDVDLFRGLREAGTEVLVSVTVETDRDDVRRAFAPASPPIAARLGALARLRAAGVPTQAAVAPVLPCTERFASLLARVTDRVVIDDYWMGDGSGGRRTERLGVRAVYERLGLADWYSPDAWRGVAAQLVSVFGESRVRVSCEGFRPTF</sequence>
<name>A0A2A6DXA0_9BACL</name>
<dbReference type="Gene3D" id="3.80.30.30">
    <property type="match status" value="1"/>
</dbReference>
<dbReference type="Proteomes" id="UP000243688">
    <property type="component" value="Unassembled WGS sequence"/>
</dbReference>
<evidence type="ECO:0000256" key="1">
    <source>
        <dbReference type="ARBA" id="ARBA00022723"/>
    </source>
</evidence>
<dbReference type="EMBL" id="MOXJ01000044">
    <property type="protein sequence ID" value="PDO09363.1"/>
    <property type="molecule type" value="Genomic_DNA"/>
</dbReference>
<organism evidence="5 6">
    <name type="scientific">Candidatus Reconcilbacillus cellulovorans</name>
    <dbReference type="NCBI Taxonomy" id="1906605"/>
    <lineage>
        <taxon>Bacteria</taxon>
        <taxon>Bacillati</taxon>
        <taxon>Bacillota</taxon>
        <taxon>Bacilli</taxon>
        <taxon>Bacillales</taxon>
        <taxon>Paenibacillaceae</taxon>
        <taxon>Candidatus Reconcilbacillus</taxon>
    </lineage>
</organism>
<protein>
    <submittedName>
        <fullName evidence="5">Radical SAM protein</fullName>
    </submittedName>
</protein>
<dbReference type="SFLD" id="SFLDS00029">
    <property type="entry name" value="Radical_SAM"/>
    <property type="match status" value="1"/>
</dbReference>
<dbReference type="InterPro" id="IPR058240">
    <property type="entry name" value="rSAM_sf"/>
</dbReference>
<evidence type="ECO:0000256" key="3">
    <source>
        <dbReference type="ARBA" id="ARBA00023014"/>
    </source>
</evidence>
<reference evidence="5 6" key="1">
    <citation type="submission" date="2016-12" db="EMBL/GenBank/DDBJ databases">
        <title>Candidatus Reconcilibacillus cellulovorans genome.</title>
        <authorList>
            <person name="Kolinko S."/>
            <person name="Wu Y.-W."/>
            <person name="Tachea F."/>
            <person name="Denzel E."/>
            <person name="Hiras J."/>
            <person name="Baecker N."/>
            <person name="Chan L.J."/>
            <person name="Eichorst S.A."/>
            <person name="Frey D."/>
            <person name="Adams P.D."/>
            <person name="Pray T."/>
            <person name="Tanjore D."/>
            <person name="Petzold C.J."/>
            <person name="Gladden J.M."/>
            <person name="Simmons B.A."/>
            <person name="Singer S.W."/>
        </authorList>
    </citation>
    <scope>NUCLEOTIDE SEQUENCE [LARGE SCALE GENOMIC DNA]</scope>
    <source>
        <strain evidence="5">JTherm</strain>
    </source>
</reference>
<dbReference type="InterPro" id="IPR040086">
    <property type="entry name" value="MJ0683-like"/>
</dbReference>
<accession>A0A2A6DXA0</accession>
<dbReference type="PANTHER" id="PTHR43432:SF3">
    <property type="entry name" value="SLR0285 PROTEIN"/>
    <property type="match status" value="1"/>
</dbReference>
<dbReference type="GO" id="GO:0051536">
    <property type="term" value="F:iron-sulfur cluster binding"/>
    <property type="evidence" value="ECO:0007669"/>
    <property type="project" value="UniProtKB-KW"/>
</dbReference>
<dbReference type="CDD" id="cd01335">
    <property type="entry name" value="Radical_SAM"/>
    <property type="match status" value="1"/>
</dbReference>
<dbReference type="SFLD" id="SFLDG01084">
    <property type="entry name" value="Uncharacterised_Radical_SAM_Su"/>
    <property type="match status" value="1"/>
</dbReference>
<comment type="caution">
    <text evidence="5">The sequence shown here is derived from an EMBL/GenBank/DDBJ whole genome shotgun (WGS) entry which is preliminary data.</text>
</comment>
<feature type="domain" description="Radical SAM core" evidence="4">
    <location>
        <begin position="17"/>
        <end position="174"/>
    </location>
</feature>
<evidence type="ECO:0000256" key="2">
    <source>
        <dbReference type="ARBA" id="ARBA00023004"/>
    </source>
</evidence>
<evidence type="ECO:0000313" key="5">
    <source>
        <dbReference type="EMBL" id="PDO09363.1"/>
    </source>
</evidence>
<evidence type="ECO:0000259" key="4">
    <source>
        <dbReference type="Pfam" id="PF04055"/>
    </source>
</evidence>
<dbReference type="GO" id="GO:0046872">
    <property type="term" value="F:metal ion binding"/>
    <property type="evidence" value="ECO:0007669"/>
    <property type="project" value="UniProtKB-KW"/>
</dbReference>
<evidence type="ECO:0000313" key="6">
    <source>
        <dbReference type="Proteomes" id="UP000243688"/>
    </source>
</evidence>
<dbReference type="InterPro" id="IPR007197">
    <property type="entry name" value="rSAM"/>
</dbReference>
<dbReference type="PANTHER" id="PTHR43432">
    <property type="entry name" value="SLR0285 PROTEIN"/>
    <property type="match status" value="1"/>
</dbReference>
<dbReference type="SUPFAM" id="SSF102114">
    <property type="entry name" value="Radical SAM enzymes"/>
    <property type="match status" value="1"/>
</dbReference>
<gene>
    <name evidence="5" type="ORF">BLM47_13020</name>
</gene>
<keyword evidence="3" id="KW-0411">Iron-sulfur</keyword>
<proteinExistence type="predicted"/>
<dbReference type="Pfam" id="PF04055">
    <property type="entry name" value="Radical_SAM"/>
    <property type="match status" value="1"/>
</dbReference>
<keyword evidence="2" id="KW-0408">Iron</keyword>
<dbReference type="AlphaFoldDB" id="A0A2A6DXA0"/>
<keyword evidence="1" id="KW-0479">Metal-binding</keyword>
<dbReference type="GO" id="GO:0003824">
    <property type="term" value="F:catalytic activity"/>
    <property type="evidence" value="ECO:0007669"/>
    <property type="project" value="InterPro"/>
</dbReference>